<dbReference type="Gene3D" id="3.30.565.10">
    <property type="entry name" value="Histidine kinase-like ATPase, C-terminal domain"/>
    <property type="match status" value="1"/>
</dbReference>
<accession>A0ABS7RPA1</accession>
<dbReference type="InterPro" id="IPR004358">
    <property type="entry name" value="Sig_transdc_His_kin-like_C"/>
</dbReference>
<comment type="catalytic activity">
    <reaction evidence="1">
        <text>ATP + protein L-histidine = ADP + protein N-phospho-L-histidine.</text>
        <dbReference type="EC" id="2.7.13.3"/>
    </reaction>
</comment>
<dbReference type="PROSITE" id="PS50885">
    <property type="entry name" value="HAMP"/>
    <property type="match status" value="1"/>
</dbReference>
<evidence type="ECO:0000256" key="11">
    <source>
        <dbReference type="SAM" id="Phobius"/>
    </source>
</evidence>
<evidence type="ECO:0000256" key="2">
    <source>
        <dbReference type="ARBA" id="ARBA00004236"/>
    </source>
</evidence>
<protein>
    <recommendedName>
        <fullName evidence="3">histidine kinase</fullName>
        <ecNumber evidence="3">2.7.13.3</ecNumber>
    </recommendedName>
</protein>
<dbReference type="SUPFAM" id="SSF47384">
    <property type="entry name" value="Homodimeric domain of signal transducing histidine kinase"/>
    <property type="match status" value="1"/>
</dbReference>
<dbReference type="SMART" id="SM00304">
    <property type="entry name" value="HAMP"/>
    <property type="match status" value="1"/>
</dbReference>
<evidence type="ECO:0000256" key="10">
    <source>
        <dbReference type="ARBA" id="ARBA00023136"/>
    </source>
</evidence>
<sequence length="481" mass="53118">MTTDPASRRAGVPVRTRIAIAVALLTGLALAGAGLVVYALSSARIDRAVQDQVEQELAEFAELQSRGIDPESRPPRAFDDVRRLIEVFLQRNVPDENELLVGWWNGGPKRFQGDVHETLLYDPAFRRAVAERVATGGTTSLDTRWGEVSVTVQPARDRQTRGAFVVASFLEDEHRALREVMRTYAIVSVLSLGLVAALAAWQADRLLRPLRSLRETAQAISESDLSRRIPETGHDDITALTRTINEMLERLETAFTGQRQFLDDAGHELRTPLTVIRGHMELLDSGDPAEVEATRELLLDEVDRMSRLVGDLIMLAKTARPDFLRPDTVDLAPYTRTVLDKCRALGDRRWVLDDSADVLAWLDEQRLTQAMLQLAENAVKHSRPGDEIGVGSRVDGGHRVRLWVRDTGSGVPDEDKALVFDRFARSAVPHGDDGFGLGLSIVRGIAAAHGGDAVVEDAEPHGARFVLTLPVRRKDDPWPAS</sequence>
<keyword evidence="15" id="KW-1185">Reference proteome</keyword>
<dbReference type="GO" id="GO:0016301">
    <property type="term" value="F:kinase activity"/>
    <property type="evidence" value="ECO:0007669"/>
    <property type="project" value="UniProtKB-KW"/>
</dbReference>
<dbReference type="SUPFAM" id="SSF158472">
    <property type="entry name" value="HAMP domain-like"/>
    <property type="match status" value="1"/>
</dbReference>
<dbReference type="PRINTS" id="PR00344">
    <property type="entry name" value="BCTRLSENSOR"/>
</dbReference>
<dbReference type="SUPFAM" id="SSF55874">
    <property type="entry name" value="ATPase domain of HSP90 chaperone/DNA topoisomerase II/histidine kinase"/>
    <property type="match status" value="1"/>
</dbReference>
<comment type="caution">
    <text evidence="14">The sequence shown here is derived from an EMBL/GenBank/DDBJ whole genome shotgun (WGS) entry which is preliminary data.</text>
</comment>
<proteinExistence type="predicted"/>
<keyword evidence="5" id="KW-0808">Transferase</keyword>
<dbReference type="Pfam" id="PF00672">
    <property type="entry name" value="HAMP"/>
    <property type="match status" value="1"/>
</dbReference>
<evidence type="ECO:0000256" key="1">
    <source>
        <dbReference type="ARBA" id="ARBA00000085"/>
    </source>
</evidence>
<keyword evidence="9" id="KW-0902">Two-component regulatory system</keyword>
<keyword evidence="10 11" id="KW-0472">Membrane</keyword>
<dbReference type="EC" id="2.7.13.3" evidence="3"/>
<dbReference type="Gene3D" id="6.10.340.10">
    <property type="match status" value="1"/>
</dbReference>
<keyword evidence="7 14" id="KW-0418">Kinase</keyword>
<dbReference type="EMBL" id="JAIEZQ010000003">
    <property type="protein sequence ID" value="MBY9076889.1"/>
    <property type="molecule type" value="Genomic_DNA"/>
</dbReference>
<dbReference type="Pfam" id="PF00512">
    <property type="entry name" value="HisKA"/>
    <property type="match status" value="1"/>
</dbReference>
<dbReference type="InterPro" id="IPR050428">
    <property type="entry name" value="TCS_sensor_his_kinase"/>
</dbReference>
<comment type="subcellular location">
    <subcellularLocation>
        <location evidence="2">Cell membrane</location>
    </subcellularLocation>
</comment>
<dbReference type="InterPro" id="IPR036097">
    <property type="entry name" value="HisK_dim/P_sf"/>
</dbReference>
<evidence type="ECO:0000313" key="15">
    <source>
        <dbReference type="Proteomes" id="UP000754710"/>
    </source>
</evidence>
<evidence type="ECO:0000256" key="9">
    <source>
        <dbReference type="ARBA" id="ARBA00023012"/>
    </source>
</evidence>
<evidence type="ECO:0000259" key="13">
    <source>
        <dbReference type="PROSITE" id="PS50885"/>
    </source>
</evidence>
<evidence type="ECO:0000259" key="12">
    <source>
        <dbReference type="PROSITE" id="PS50109"/>
    </source>
</evidence>
<keyword evidence="8 11" id="KW-1133">Transmembrane helix</keyword>
<dbReference type="InterPro" id="IPR036890">
    <property type="entry name" value="HATPase_C_sf"/>
</dbReference>
<dbReference type="CDD" id="cd00082">
    <property type="entry name" value="HisKA"/>
    <property type="match status" value="1"/>
</dbReference>
<name>A0ABS7RPA1_9ACTN</name>
<dbReference type="CDD" id="cd00075">
    <property type="entry name" value="HATPase"/>
    <property type="match status" value="1"/>
</dbReference>
<evidence type="ECO:0000313" key="14">
    <source>
        <dbReference type="EMBL" id="MBY9076889.1"/>
    </source>
</evidence>
<dbReference type="PROSITE" id="PS50109">
    <property type="entry name" value="HIS_KIN"/>
    <property type="match status" value="1"/>
</dbReference>
<dbReference type="RefSeq" id="WP_221026663.1">
    <property type="nucleotide sequence ID" value="NZ_JAIEZQ010000003.1"/>
</dbReference>
<keyword evidence="6 11" id="KW-0812">Transmembrane</keyword>
<evidence type="ECO:0000256" key="8">
    <source>
        <dbReference type="ARBA" id="ARBA00022989"/>
    </source>
</evidence>
<dbReference type="Gene3D" id="1.10.287.130">
    <property type="match status" value="1"/>
</dbReference>
<reference evidence="14 15" key="1">
    <citation type="submission" date="2021-08" db="EMBL/GenBank/DDBJ databases">
        <title>Nocardioides bacterium WL0053 sp. nov., isolated from the sediment.</title>
        <authorList>
            <person name="Wang L."/>
            <person name="Zhang D."/>
            <person name="Zhang A."/>
        </authorList>
    </citation>
    <scope>NUCLEOTIDE SEQUENCE [LARGE SCALE GENOMIC DNA]</scope>
    <source>
        <strain evidence="14 15">WL0053</strain>
    </source>
</reference>
<dbReference type="PANTHER" id="PTHR45436:SF5">
    <property type="entry name" value="SENSOR HISTIDINE KINASE TRCS"/>
    <property type="match status" value="1"/>
</dbReference>
<dbReference type="Pfam" id="PF02518">
    <property type="entry name" value="HATPase_c"/>
    <property type="match status" value="1"/>
</dbReference>
<evidence type="ECO:0000256" key="6">
    <source>
        <dbReference type="ARBA" id="ARBA00022692"/>
    </source>
</evidence>
<feature type="domain" description="Histidine kinase" evidence="12">
    <location>
        <begin position="264"/>
        <end position="473"/>
    </location>
</feature>
<dbReference type="InterPro" id="IPR003660">
    <property type="entry name" value="HAMP_dom"/>
</dbReference>
<feature type="domain" description="HAMP" evidence="13">
    <location>
        <begin position="204"/>
        <end position="256"/>
    </location>
</feature>
<dbReference type="InterPro" id="IPR003661">
    <property type="entry name" value="HisK_dim/P_dom"/>
</dbReference>
<dbReference type="SMART" id="SM00387">
    <property type="entry name" value="HATPase_c"/>
    <property type="match status" value="1"/>
</dbReference>
<feature type="transmembrane region" description="Helical" evidence="11">
    <location>
        <begin position="184"/>
        <end position="203"/>
    </location>
</feature>
<organism evidence="14 15">
    <name type="scientific">Nocardioides jiangsuensis</name>
    <dbReference type="NCBI Taxonomy" id="2866161"/>
    <lineage>
        <taxon>Bacteria</taxon>
        <taxon>Bacillati</taxon>
        <taxon>Actinomycetota</taxon>
        <taxon>Actinomycetes</taxon>
        <taxon>Propionibacteriales</taxon>
        <taxon>Nocardioidaceae</taxon>
        <taxon>Nocardioides</taxon>
    </lineage>
</organism>
<evidence type="ECO:0000256" key="5">
    <source>
        <dbReference type="ARBA" id="ARBA00022679"/>
    </source>
</evidence>
<dbReference type="CDD" id="cd06225">
    <property type="entry name" value="HAMP"/>
    <property type="match status" value="1"/>
</dbReference>
<evidence type="ECO:0000256" key="3">
    <source>
        <dbReference type="ARBA" id="ARBA00012438"/>
    </source>
</evidence>
<dbReference type="SMART" id="SM00388">
    <property type="entry name" value="HisKA"/>
    <property type="match status" value="1"/>
</dbReference>
<keyword evidence="4" id="KW-0597">Phosphoprotein</keyword>
<evidence type="ECO:0000256" key="7">
    <source>
        <dbReference type="ARBA" id="ARBA00022777"/>
    </source>
</evidence>
<feature type="transmembrane region" description="Helical" evidence="11">
    <location>
        <begin position="18"/>
        <end position="40"/>
    </location>
</feature>
<dbReference type="PANTHER" id="PTHR45436">
    <property type="entry name" value="SENSOR HISTIDINE KINASE YKOH"/>
    <property type="match status" value="1"/>
</dbReference>
<dbReference type="Proteomes" id="UP000754710">
    <property type="component" value="Unassembled WGS sequence"/>
</dbReference>
<dbReference type="InterPro" id="IPR005467">
    <property type="entry name" value="His_kinase_dom"/>
</dbReference>
<gene>
    <name evidence="14" type="ORF">K1X13_18825</name>
</gene>
<dbReference type="InterPro" id="IPR003594">
    <property type="entry name" value="HATPase_dom"/>
</dbReference>
<evidence type="ECO:0000256" key="4">
    <source>
        <dbReference type="ARBA" id="ARBA00022553"/>
    </source>
</evidence>